<keyword evidence="2" id="KW-1185">Reference proteome</keyword>
<dbReference type="OrthoDB" id="30952at2157"/>
<sequence length="792" mass="90084">MTKRRAQMVVAAVLIIGLLVMSILVTVYEAHTLFLTTRSPVVRETVGAITADFKRAIAAMLALATRAYFNYSEFTDFTDRFGGFGVSAYNRHNFTVARIAAKTYLEYWRQSIMKAYGEYGAQVSYQLLELNLSQELGRPRSVNNLMKGYWYLPVSGSYAYAKLKLNLTALGFYNWESDVFVGLTVTVYRNPVSVTASNVTIILNVRQDGDLDYSRNPPSVRGAPYGRLITSGWVRIYYPEKDAQGRYTGAWRQARIKDITYGGMGNYSITFEPAVDVLTDPLTKEQYVPIMVVVSDERGIIVEASTYKYIVFSIQRNTPDTLVYYDSSGQKQTLNRPSDISNEVYTLEMSSNLSFYWLNTKLQIDPNLKLPPFPYIPIKQIRVNTTLRGTNDVLNERPIQYENWTTTIWRLANIPVNLPVGLSDPQMDFVRGDKYNTRLVFQVKFPSTSIKQQLVALWWKDDLDAQPAAYPTQITYIWDSTHKDIMHPLYDVELVDLEHPQSRGYLDYEGVAAAVLRDPQTDFAFGPYNLHAFDTYGSSLGRYRPYGVWKVYYSYLRYSWIQAPIRIFALLNTTFVGNVYASGDVRSDYYATLSILSVVNGTRYVPVLTYVYWMNNQDGEGYWLATEMGRGVADWFLYLTAGLQAISNVKLQNRTYNSPFPWRSDPPVECYPDPGIMLAHWSWSGDLGRALILNWNGVQKLYSVGGSDARFCTTKYAPGGTKQGSIEYVFWPSDVERTVNKGTLVAFWNVIFDFRSSGPGFGTYPGSDAWKNAYIYASMFLENYAPKVGPPP</sequence>
<dbReference type="Proteomes" id="UP000067434">
    <property type="component" value="Chromosome"/>
</dbReference>
<dbReference type="HOGENOM" id="CLU_354381_0_0_2"/>
<protein>
    <submittedName>
        <fullName evidence="1">Uncharacterized protein</fullName>
    </submittedName>
</protein>
<evidence type="ECO:0000313" key="2">
    <source>
        <dbReference type="Proteomes" id="UP000067434"/>
    </source>
</evidence>
<dbReference type="RefSeq" id="WP_052884243.1">
    <property type="nucleotide sequence ID" value="NZ_CP009961.1"/>
</dbReference>
<dbReference type="PATRIC" id="fig|1550241.5.peg.1081"/>
<dbReference type="AlphaFoldDB" id="A0A0F7CL46"/>
<accession>A0A0F7CL46</accession>
<dbReference type="GeneID" id="25401592"/>
<gene>
    <name evidence="1" type="ORF">MA03_05135</name>
</gene>
<evidence type="ECO:0000313" key="1">
    <source>
        <dbReference type="EMBL" id="AKG38776.1"/>
    </source>
</evidence>
<reference evidence="1 2" key="1">
    <citation type="journal article" date="2015" name="Stand. Genomic Sci.">
        <title>Complete genome sequence of and proposal of Thermofilum uzonense sp. nov. a novel hyperthermophilic crenarchaeon and emended description of the genus Thermofilum.</title>
        <authorList>
            <person name="Toshchakov S.V."/>
            <person name="Korzhenkov A.A."/>
            <person name="Samarov N.I."/>
            <person name="Mazunin I.O."/>
            <person name="Mozhey O.I."/>
            <person name="Shmyr I.S."/>
            <person name="Derbikova K.S."/>
            <person name="Taranov E.A."/>
            <person name="Dominova I.N."/>
            <person name="Bonch-Osmolovskaya E.A."/>
            <person name="Patrushev M.V."/>
            <person name="Podosokorskaya O.A."/>
            <person name="Kublanov I.V."/>
        </authorList>
    </citation>
    <scope>NUCLEOTIDE SEQUENCE [LARGE SCALE GENOMIC DNA]</scope>
    <source>
        <strain evidence="1 2">1807-2</strain>
    </source>
</reference>
<proteinExistence type="predicted"/>
<name>A0A0F7CL46_9CREN</name>
<organism evidence="1 2">
    <name type="scientific">Infirmifilum uzonense</name>
    <dbReference type="NCBI Taxonomy" id="1550241"/>
    <lineage>
        <taxon>Archaea</taxon>
        <taxon>Thermoproteota</taxon>
        <taxon>Thermoprotei</taxon>
        <taxon>Thermofilales</taxon>
        <taxon>Thermofilaceae</taxon>
        <taxon>Infirmifilum</taxon>
    </lineage>
</organism>
<dbReference type="KEGG" id="thf:MA03_05135"/>
<dbReference type="STRING" id="1550241.MA03_05135"/>
<dbReference type="EMBL" id="CP009961">
    <property type="protein sequence ID" value="AKG38776.1"/>
    <property type="molecule type" value="Genomic_DNA"/>
</dbReference>